<gene>
    <name evidence="2" type="ORF">Adt_05598</name>
</gene>
<dbReference type="EMBL" id="JBFOLK010000002">
    <property type="protein sequence ID" value="KAL2532247.1"/>
    <property type="molecule type" value="Genomic_DNA"/>
</dbReference>
<sequence>MYAARFLQPIRFSVATSISFPHSRLAFYSTIPRYGKFEHLHTWMKSKGLRPRADCYSHKSNWNFISFRTYCQYFCSFRNKGYIYNMANVGALCAAFGSISLCPRIAYSMNGFPMSVDNRQSGLLGGSYSEENLRAVMNIILKLLVPVFLVLTVWLNWGHPVNVAIKVILILLSTKPIPSSVYIFVEQLRHQLMRQNPFLYKFRPLHAEMVEVEDYTLLCLARVEIKDERFILIGILGSWWIMPLSSAREVFLFDTSSWKELFSVVKNRFRLAADLSCY</sequence>
<evidence type="ECO:0000256" key="1">
    <source>
        <dbReference type="SAM" id="Phobius"/>
    </source>
</evidence>
<keyword evidence="1" id="KW-1133">Transmembrane helix</keyword>
<organism evidence="2 3">
    <name type="scientific">Abeliophyllum distichum</name>
    <dbReference type="NCBI Taxonomy" id="126358"/>
    <lineage>
        <taxon>Eukaryota</taxon>
        <taxon>Viridiplantae</taxon>
        <taxon>Streptophyta</taxon>
        <taxon>Embryophyta</taxon>
        <taxon>Tracheophyta</taxon>
        <taxon>Spermatophyta</taxon>
        <taxon>Magnoliopsida</taxon>
        <taxon>eudicotyledons</taxon>
        <taxon>Gunneridae</taxon>
        <taxon>Pentapetalae</taxon>
        <taxon>asterids</taxon>
        <taxon>lamiids</taxon>
        <taxon>Lamiales</taxon>
        <taxon>Oleaceae</taxon>
        <taxon>Forsythieae</taxon>
        <taxon>Abeliophyllum</taxon>
    </lineage>
</organism>
<proteinExistence type="predicted"/>
<keyword evidence="1" id="KW-0812">Transmembrane</keyword>
<dbReference type="Proteomes" id="UP001604336">
    <property type="component" value="Unassembled WGS sequence"/>
</dbReference>
<feature type="transmembrane region" description="Helical" evidence="1">
    <location>
        <begin position="139"/>
        <end position="157"/>
    </location>
</feature>
<comment type="caution">
    <text evidence="2">The sequence shown here is derived from an EMBL/GenBank/DDBJ whole genome shotgun (WGS) entry which is preliminary data.</text>
</comment>
<protein>
    <submittedName>
        <fullName evidence="2">Uncharacterized protein</fullName>
    </submittedName>
</protein>
<evidence type="ECO:0000313" key="3">
    <source>
        <dbReference type="Proteomes" id="UP001604336"/>
    </source>
</evidence>
<accession>A0ABD1V4K0</accession>
<name>A0ABD1V4K0_9LAMI</name>
<reference evidence="3" key="1">
    <citation type="submission" date="2024-07" db="EMBL/GenBank/DDBJ databases">
        <title>Two chromosome-level genome assemblies of Korean endemic species Abeliophyllum distichum and Forsythia ovata (Oleaceae).</title>
        <authorList>
            <person name="Jang H."/>
        </authorList>
    </citation>
    <scope>NUCLEOTIDE SEQUENCE [LARGE SCALE GENOMIC DNA]</scope>
</reference>
<evidence type="ECO:0000313" key="2">
    <source>
        <dbReference type="EMBL" id="KAL2532247.1"/>
    </source>
</evidence>
<keyword evidence="1" id="KW-0472">Membrane</keyword>
<keyword evidence="3" id="KW-1185">Reference proteome</keyword>
<dbReference type="AlphaFoldDB" id="A0ABD1V4K0"/>